<feature type="compositionally biased region" description="Basic and acidic residues" evidence="2">
    <location>
        <begin position="703"/>
        <end position="716"/>
    </location>
</feature>
<evidence type="ECO:0000313" key="3">
    <source>
        <dbReference type="EMBL" id="KAJ3667001.1"/>
    </source>
</evidence>
<accession>A0AA38J7X1</accession>
<keyword evidence="1" id="KW-0175">Coiled coil</keyword>
<feature type="coiled-coil region" evidence="1">
    <location>
        <begin position="598"/>
        <end position="632"/>
    </location>
</feature>
<dbReference type="EMBL" id="JALNTZ010000001">
    <property type="protein sequence ID" value="KAJ3667001.1"/>
    <property type="molecule type" value="Genomic_DNA"/>
</dbReference>
<comment type="caution">
    <text evidence="3">The sequence shown here is derived from an EMBL/GenBank/DDBJ whole genome shotgun (WGS) entry which is preliminary data.</text>
</comment>
<evidence type="ECO:0000256" key="2">
    <source>
        <dbReference type="SAM" id="MobiDB-lite"/>
    </source>
</evidence>
<feature type="region of interest" description="Disordered" evidence="2">
    <location>
        <begin position="81"/>
        <end position="102"/>
    </location>
</feature>
<protein>
    <submittedName>
        <fullName evidence="3">Uncharacterized protein</fullName>
    </submittedName>
</protein>
<reference evidence="3" key="1">
    <citation type="journal article" date="2023" name="G3 (Bethesda)">
        <title>Whole genome assemblies of Zophobas morio and Tenebrio molitor.</title>
        <authorList>
            <person name="Kaur S."/>
            <person name="Stinson S.A."/>
            <person name="diCenzo G.C."/>
        </authorList>
    </citation>
    <scope>NUCLEOTIDE SEQUENCE</scope>
    <source>
        <strain evidence="3">QUZm001</strain>
    </source>
</reference>
<feature type="coiled-coil region" evidence="1">
    <location>
        <begin position="28"/>
        <end position="62"/>
    </location>
</feature>
<evidence type="ECO:0000313" key="4">
    <source>
        <dbReference type="Proteomes" id="UP001168821"/>
    </source>
</evidence>
<sequence>MEATNSPPGPDPVSETADIVSDRRDMKLKEAEKTIANKDVIIQMLQEQVKKLEQCYKQNLKETETFRYRFYLASEQVTRLRMSPQANESSEKPEKSDKPDKDIKSDIVVWKNECDQLISKECPAKCNKTFQQFKNIARIMKAHYELLQLLSEKLVEKAGATEMDPATLEKLKNEHNDQISKLQEEINSLKEENLRLQLQLVVQVTPPREDEASLSVRDSPSAFPSARDSLLGAYKRTTQELQKKMSKIIEKTGSLAEEILQGEEDEDENEEEALPYNSTGSLRRVSFSKDKLSRILESSSVEEIVKSREEAHKKSSVRVSRVYLTDYVTASVEKVDKACDCRCRDAEVQVTDSAIKTEQQIPEEPEENQVVEIKATDDDIKPSFVLESPVEDSIVETELPQDSIAETELPQDVTIQPPDVELESTRSVGFEACAVGSDPKQSPEDKKPSGDDSDDALDKTDEFFQQMHKEQSDKNLHSPSMTVRVDIDELKTDLSKMQAVEQGEEQTEPSIDFSENAPPANTDMNEMILKLNDIGDRVAELLEKQDDTCKEIESLKTELTVTRDSTRACTENICKLTETIDEQKETFLDKFQEHKVVTDNLIHANEEIQQELGDLKEKIETLFRNIEELNKKPSETKTPYNNKNSDEVITIDRFQLALGDNVPPATETMKSMGVHTVSEEAVTLEKPQPVESGTKPEPVESGTKPEPETQEVQEKSECPIKCKTKDQRLQCVNALLSYYKKVQESIAKMNCDVGECTKQQSSEVQGYIDKVKEENVKVKDTISSVLDNLEGRLGDLKDAQKQENPVCSHTVVKQQSDSQCELDVCTCDSNMCDEEGVQSDVEIEDIYNAVRRTFPPCQQFAQSMSSCLCTRTKTSSLCACPGEGNSEEELYTCLFCACGESEGYVKQSQSEPRQPHNLRSADKTDNTGVTRSCGLGECLVPVDSKQLCEKESLILNLQTYVRYLHEQLDIITSIESKIEDMRERVSTH</sequence>
<feature type="region of interest" description="Disordered" evidence="2">
    <location>
        <begin position="680"/>
        <end position="716"/>
    </location>
</feature>
<organism evidence="3 4">
    <name type="scientific">Zophobas morio</name>
    <dbReference type="NCBI Taxonomy" id="2755281"/>
    <lineage>
        <taxon>Eukaryota</taxon>
        <taxon>Metazoa</taxon>
        <taxon>Ecdysozoa</taxon>
        <taxon>Arthropoda</taxon>
        <taxon>Hexapoda</taxon>
        <taxon>Insecta</taxon>
        <taxon>Pterygota</taxon>
        <taxon>Neoptera</taxon>
        <taxon>Endopterygota</taxon>
        <taxon>Coleoptera</taxon>
        <taxon>Polyphaga</taxon>
        <taxon>Cucujiformia</taxon>
        <taxon>Tenebrionidae</taxon>
        <taxon>Zophobas</taxon>
    </lineage>
</organism>
<dbReference type="AlphaFoldDB" id="A0AA38J7X1"/>
<gene>
    <name evidence="3" type="ORF">Zmor_002412</name>
</gene>
<dbReference type="Proteomes" id="UP001168821">
    <property type="component" value="Unassembled WGS sequence"/>
</dbReference>
<keyword evidence="4" id="KW-1185">Reference proteome</keyword>
<feature type="coiled-coil region" evidence="1">
    <location>
        <begin position="168"/>
        <end position="199"/>
    </location>
</feature>
<feature type="compositionally biased region" description="Basic and acidic residues" evidence="2">
    <location>
        <begin position="89"/>
        <end position="102"/>
    </location>
</feature>
<evidence type="ECO:0000256" key="1">
    <source>
        <dbReference type="SAM" id="Coils"/>
    </source>
</evidence>
<feature type="compositionally biased region" description="Basic and acidic residues" evidence="2">
    <location>
        <begin position="441"/>
        <end position="457"/>
    </location>
</feature>
<proteinExistence type="predicted"/>
<feature type="region of interest" description="Disordered" evidence="2">
    <location>
        <begin position="434"/>
        <end position="457"/>
    </location>
</feature>
<feature type="region of interest" description="Disordered" evidence="2">
    <location>
        <begin position="1"/>
        <end position="23"/>
    </location>
</feature>
<name>A0AA38J7X1_9CUCU</name>